<dbReference type="EMBL" id="BSNT01000047">
    <property type="protein sequence ID" value="GLQ59651.1"/>
    <property type="molecule type" value="Genomic_DNA"/>
</dbReference>
<name>A0ABQ5WIP6_GLUJA</name>
<protein>
    <submittedName>
        <fullName evidence="1">Uncharacterized protein</fullName>
    </submittedName>
</protein>
<keyword evidence="2" id="KW-1185">Reference proteome</keyword>
<proteinExistence type="predicted"/>
<gene>
    <name evidence="1" type="ORF">GCM10010937_14540</name>
</gene>
<sequence>MTVATEKKTDSFLLRLRPKDTPTGVSVGTFNTLTDLTGLTKTELTHLALREYADRNIRRYEDDDGPLTTAQLKQIREISKVKQIDDDEFDELLF</sequence>
<dbReference type="Proteomes" id="UP001156613">
    <property type="component" value="Unassembled WGS sequence"/>
</dbReference>
<accession>A0ABQ5WIP6</accession>
<evidence type="ECO:0000313" key="1">
    <source>
        <dbReference type="EMBL" id="GLQ59651.1"/>
    </source>
</evidence>
<organism evidence="1 2">
    <name type="scientific">Gluconobacter japonicus</name>
    <dbReference type="NCBI Taxonomy" id="376620"/>
    <lineage>
        <taxon>Bacteria</taxon>
        <taxon>Pseudomonadati</taxon>
        <taxon>Pseudomonadota</taxon>
        <taxon>Alphaproteobacteria</taxon>
        <taxon>Acetobacterales</taxon>
        <taxon>Acetobacteraceae</taxon>
        <taxon>Gluconobacter</taxon>
    </lineage>
</organism>
<reference evidence="2" key="1">
    <citation type="journal article" date="2019" name="Int. J. Syst. Evol. Microbiol.">
        <title>The Global Catalogue of Microorganisms (GCM) 10K type strain sequencing project: providing services to taxonomists for standard genome sequencing and annotation.</title>
        <authorList>
            <consortium name="The Broad Institute Genomics Platform"/>
            <consortium name="The Broad Institute Genome Sequencing Center for Infectious Disease"/>
            <person name="Wu L."/>
            <person name="Ma J."/>
        </authorList>
    </citation>
    <scope>NUCLEOTIDE SEQUENCE [LARGE SCALE GENOMIC DNA]</scope>
    <source>
        <strain evidence="2">NBRC 3271</strain>
    </source>
</reference>
<evidence type="ECO:0000313" key="2">
    <source>
        <dbReference type="Proteomes" id="UP001156613"/>
    </source>
</evidence>
<comment type="caution">
    <text evidence="1">The sequence shown here is derived from an EMBL/GenBank/DDBJ whole genome shotgun (WGS) entry which is preliminary data.</text>
</comment>